<dbReference type="SUPFAM" id="SSF88713">
    <property type="entry name" value="Glycoside hydrolase/deacetylase"/>
    <property type="match status" value="1"/>
</dbReference>
<dbReference type="GO" id="GO:0016810">
    <property type="term" value="F:hydrolase activity, acting on carbon-nitrogen (but not peptide) bonds"/>
    <property type="evidence" value="ECO:0007669"/>
    <property type="project" value="InterPro"/>
</dbReference>
<evidence type="ECO:0000313" key="4">
    <source>
        <dbReference type="Proteomes" id="UP000255326"/>
    </source>
</evidence>
<keyword evidence="4" id="KW-1185">Reference proteome</keyword>
<reference evidence="3 4" key="1">
    <citation type="submission" date="2018-07" db="EMBL/GenBank/DDBJ databases">
        <title>Genomic Encyclopedia of Type Strains, Phase IV (KMG-IV): sequencing the most valuable type-strain genomes for metagenomic binning, comparative biology and taxonomic classification.</title>
        <authorList>
            <person name="Goeker M."/>
        </authorList>
    </citation>
    <scope>NUCLEOTIDE SEQUENCE [LARGE SCALE GENOMIC DNA]</scope>
    <source>
        <strain evidence="3 4">DSM 25281</strain>
    </source>
</reference>
<protein>
    <submittedName>
        <fullName evidence="3">Peptidoglycan/xylan/chitin deacetylase (PgdA/CDA1 family)</fullName>
    </submittedName>
</protein>
<evidence type="ECO:0000256" key="1">
    <source>
        <dbReference type="SAM" id="Phobius"/>
    </source>
</evidence>
<feature type="transmembrane region" description="Helical" evidence="1">
    <location>
        <begin position="39"/>
        <end position="62"/>
    </location>
</feature>
<dbReference type="Pfam" id="PF01522">
    <property type="entry name" value="Polysacc_deac_1"/>
    <property type="match status" value="1"/>
</dbReference>
<accession>A0A370G7V9</accession>
<dbReference type="Gene3D" id="3.20.20.370">
    <property type="entry name" value="Glycoside hydrolase/deacetylase"/>
    <property type="match status" value="1"/>
</dbReference>
<sequence length="275" mass="31361">MQQIAASLFCSRIFPFKKPNETGMLIKYYNIPIKRMQVIFLIWAAAIILAYLILTVFSTIFIRVFSIGITKKGQIPNRIAITFDDGPDPVYTPRLLDVLKKHNVKATFFLVGEKAERYPEIVKRIHDEGHLIGLHNYKHISNWFIPPFTLRTHLKRSQDIIYSITGEKPFYYRPPWGHFNAFTLMASAGSRVIMWTSIPGDWKENVGADKLLERLVAARQSGAVITLHDSGTTFGADEHAPKNTIEALDRFLTLEDSKTYSYTTVNDVLEHSSGK</sequence>
<name>A0A370G7V9_9BACI</name>
<dbReference type="PANTHER" id="PTHR10587">
    <property type="entry name" value="GLYCOSYL TRANSFERASE-RELATED"/>
    <property type="match status" value="1"/>
</dbReference>
<dbReference type="EMBL" id="QQAY01000014">
    <property type="protein sequence ID" value="RDI39882.1"/>
    <property type="molecule type" value="Genomic_DNA"/>
</dbReference>
<gene>
    <name evidence="3" type="ORF">DFR59_11439</name>
</gene>
<keyword evidence="1" id="KW-0812">Transmembrane</keyword>
<feature type="domain" description="NodB homology" evidence="2">
    <location>
        <begin position="77"/>
        <end position="265"/>
    </location>
</feature>
<keyword evidence="1" id="KW-1133">Transmembrane helix</keyword>
<dbReference type="InterPro" id="IPR002509">
    <property type="entry name" value="NODB_dom"/>
</dbReference>
<comment type="caution">
    <text evidence="3">The sequence shown here is derived from an EMBL/GenBank/DDBJ whole genome shotgun (WGS) entry which is preliminary data.</text>
</comment>
<dbReference type="CDD" id="cd10959">
    <property type="entry name" value="CE4_NodB_like_3"/>
    <property type="match status" value="1"/>
</dbReference>
<proteinExistence type="predicted"/>
<keyword evidence="1" id="KW-0472">Membrane</keyword>
<dbReference type="Proteomes" id="UP000255326">
    <property type="component" value="Unassembled WGS sequence"/>
</dbReference>
<evidence type="ECO:0000259" key="2">
    <source>
        <dbReference type="PROSITE" id="PS51677"/>
    </source>
</evidence>
<organism evidence="3 4">
    <name type="scientific">Falsibacillus pallidus</name>
    <dbReference type="NCBI Taxonomy" id="493781"/>
    <lineage>
        <taxon>Bacteria</taxon>
        <taxon>Bacillati</taxon>
        <taxon>Bacillota</taxon>
        <taxon>Bacilli</taxon>
        <taxon>Bacillales</taxon>
        <taxon>Bacillaceae</taxon>
        <taxon>Falsibacillus</taxon>
    </lineage>
</organism>
<evidence type="ECO:0000313" key="3">
    <source>
        <dbReference type="EMBL" id="RDI39882.1"/>
    </source>
</evidence>
<dbReference type="GO" id="GO:0005975">
    <property type="term" value="P:carbohydrate metabolic process"/>
    <property type="evidence" value="ECO:0007669"/>
    <property type="project" value="InterPro"/>
</dbReference>
<dbReference type="InterPro" id="IPR011330">
    <property type="entry name" value="Glyco_hydro/deAcase_b/a-brl"/>
</dbReference>
<dbReference type="AlphaFoldDB" id="A0A370G7V9"/>
<dbReference type="InterPro" id="IPR050248">
    <property type="entry name" value="Polysacc_deacetylase_ArnD"/>
</dbReference>
<dbReference type="PROSITE" id="PS51677">
    <property type="entry name" value="NODB"/>
    <property type="match status" value="1"/>
</dbReference>
<dbReference type="PANTHER" id="PTHR10587:SF137">
    <property type="entry name" value="4-DEOXY-4-FORMAMIDO-L-ARABINOSE-PHOSPHOUNDECAPRENOL DEFORMYLASE ARND-RELATED"/>
    <property type="match status" value="1"/>
</dbReference>